<keyword evidence="5" id="KW-1185">Reference proteome</keyword>
<evidence type="ECO:0000256" key="2">
    <source>
        <dbReference type="ARBA" id="ARBA00022833"/>
    </source>
</evidence>
<dbReference type="Proteomes" id="UP000196573">
    <property type="component" value="Unassembled WGS sequence"/>
</dbReference>
<dbReference type="GO" id="GO:0006355">
    <property type="term" value="P:regulation of DNA-templated transcription"/>
    <property type="evidence" value="ECO:0007669"/>
    <property type="project" value="InterPro"/>
</dbReference>
<dbReference type="NCBIfam" id="NF001638">
    <property type="entry name" value="PRK00418.1"/>
    <property type="match status" value="1"/>
</dbReference>
<dbReference type="InterPro" id="IPR005584">
    <property type="entry name" value="DNA_gyrase_inhibitor_YacG"/>
</dbReference>
<dbReference type="EMBL" id="FWPT01000001">
    <property type="protein sequence ID" value="SMA34401.1"/>
    <property type="molecule type" value="Genomic_DNA"/>
</dbReference>
<evidence type="ECO:0000256" key="3">
    <source>
        <dbReference type="HAMAP-Rule" id="MF_00649"/>
    </source>
</evidence>
<reference evidence="4 5" key="1">
    <citation type="submission" date="2017-03" db="EMBL/GenBank/DDBJ databases">
        <authorList>
            <person name="Afonso C.L."/>
            <person name="Miller P.J."/>
            <person name="Scott M.A."/>
            <person name="Spackman E."/>
            <person name="Goraichik I."/>
            <person name="Dimitrov K.M."/>
            <person name="Suarez D.L."/>
            <person name="Swayne D.E."/>
        </authorList>
    </citation>
    <scope>NUCLEOTIDE SEQUENCE [LARGE SCALE GENOMIC DNA]</scope>
    <source>
        <strain evidence="4">SB41UT1</strain>
    </source>
</reference>
<dbReference type="Pfam" id="PF03884">
    <property type="entry name" value="YacG"/>
    <property type="match status" value="1"/>
</dbReference>
<dbReference type="HAMAP" id="MF_00649">
    <property type="entry name" value="DNA_gyrase_inhibitor_YacG"/>
    <property type="match status" value="1"/>
</dbReference>
<dbReference type="InterPro" id="IPR013088">
    <property type="entry name" value="Znf_NHR/GATA"/>
</dbReference>
<evidence type="ECO:0000256" key="1">
    <source>
        <dbReference type="ARBA" id="ARBA00022723"/>
    </source>
</evidence>
<proteinExistence type="inferred from homology"/>
<dbReference type="PANTHER" id="PTHR36150:SF1">
    <property type="entry name" value="DNA GYRASE INHIBITOR YACG"/>
    <property type="match status" value="1"/>
</dbReference>
<dbReference type="GO" id="GO:0008270">
    <property type="term" value="F:zinc ion binding"/>
    <property type="evidence" value="ECO:0007669"/>
    <property type="project" value="UniProtKB-UniRule"/>
</dbReference>
<gene>
    <name evidence="3 4" type="primary">yacG</name>
    <name evidence="4" type="ORF">EHSB41UT_00389</name>
</gene>
<keyword evidence="2 3" id="KW-0862">Zinc</keyword>
<comment type="cofactor">
    <cofactor evidence="3">
        <name>Zn(2+)</name>
        <dbReference type="ChEBI" id="CHEBI:29105"/>
    </cofactor>
    <text evidence="3">Binds 1 zinc ion.</text>
</comment>
<accession>A0A1X7AEF9</accession>
<feature type="binding site" evidence="3">
    <location>
        <position position="7"/>
    </location>
    <ligand>
        <name>Zn(2+)</name>
        <dbReference type="ChEBI" id="CHEBI:29105"/>
    </ligand>
</feature>
<dbReference type="AlphaFoldDB" id="A0A1X7AEF9"/>
<dbReference type="Gene3D" id="3.30.50.10">
    <property type="entry name" value="Erythroid Transcription Factor GATA-1, subunit A"/>
    <property type="match status" value="1"/>
</dbReference>
<feature type="binding site" evidence="3">
    <location>
        <position position="26"/>
    </location>
    <ligand>
        <name>Zn(2+)</name>
        <dbReference type="ChEBI" id="CHEBI:29105"/>
    </ligand>
</feature>
<protein>
    <recommendedName>
        <fullName evidence="3">DNA gyrase inhibitor YacG</fullName>
    </recommendedName>
</protein>
<feature type="binding site" evidence="3">
    <location>
        <position position="10"/>
    </location>
    <ligand>
        <name>Zn(2+)</name>
        <dbReference type="ChEBI" id="CHEBI:29105"/>
    </ligand>
</feature>
<organism evidence="4 5">
    <name type="scientific">Parendozoicomonas haliclonae</name>
    <dbReference type="NCBI Taxonomy" id="1960125"/>
    <lineage>
        <taxon>Bacteria</taxon>
        <taxon>Pseudomonadati</taxon>
        <taxon>Pseudomonadota</taxon>
        <taxon>Gammaproteobacteria</taxon>
        <taxon>Oceanospirillales</taxon>
        <taxon>Endozoicomonadaceae</taxon>
        <taxon>Parendozoicomonas</taxon>
    </lineage>
</organism>
<name>A0A1X7AEF9_9GAMM</name>
<comment type="similarity">
    <text evidence="3">Belongs to the DNA gyrase inhibitor YacG family.</text>
</comment>
<dbReference type="SUPFAM" id="SSF57716">
    <property type="entry name" value="Glucocorticoid receptor-like (DNA-binding domain)"/>
    <property type="match status" value="1"/>
</dbReference>
<comment type="subunit">
    <text evidence="3">Interacts with GyrB.</text>
</comment>
<dbReference type="PANTHER" id="PTHR36150">
    <property type="entry name" value="DNA GYRASE INHIBITOR YACG"/>
    <property type="match status" value="1"/>
</dbReference>
<dbReference type="RefSeq" id="WP_087106358.1">
    <property type="nucleotide sequence ID" value="NZ_CBCSCN010000004.1"/>
</dbReference>
<dbReference type="OrthoDB" id="9809663at2"/>
<dbReference type="GO" id="GO:0008657">
    <property type="term" value="F:DNA topoisomerase type II (double strand cut, ATP-hydrolyzing) inhibitor activity"/>
    <property type="evidence" value="ECO:0007669"/>
    <property type="project" value="UniProtKB-UniRule"/>
</dbReference>
<evidence type="ECO:0000313" key="4">
    <source>
        <dbReference type="EMBL" id="SMA34401.1"/>
    </source>
</evidence>
<comment type="function">
    <text evidence="3">Inhibits all the catalytic activities of DNA gyrase by preventing its interaction with DNA. Acts by binding directly to the C-terminal domain of GyrB, which probably disrupts DNA binding by the gyrase.</text>
</comment>
<keyword evidence="1 3" id="KW-0479">Metal-binding</keyword>
<evidence type="ECO:0000313" key="5">
    <source>
        <dbReference type="Proteomes" id="UP000196573"/>
    </source>
</evidence>
<sequence length="62" mass="7109">MPTKVKCPQCGKPVEWKPENKHRPFCSDRCRLIDLGAWAAEEHKIAGNSQFDDVMSENLNDH</sequence>
<feature type="binding site" evidence="3">
    <location>
        <position position="30"/>
    </location>
    <ligand>
        <name>Zn(2+)</name>
        <dbReference type="ChEBI" id="CHEBI:29105"/>
    </ligand>
</feature>